<protein>
    <submittedName>
        <fullName evidence="3">Uncharacterized protein</fullName>
    </submittedName>
</protein>
<proteinExistence type="predicted"/>
<feature type="region of interest" description="Disordered" evidence="1">
    <location>
        <begin position="124"/>
        <end position="169"/>
    </location>
</feature>
<evidence type="ECO:0000256" key="1">
    <source>
        <dbReference type="SAM" id="MobiDB-lite"/>
    </source>
</evidence>
<keyword evidence="4" id="KW-1185">Reference proteome</keyword>
<feature type="chain" id="PRO_5035277835" evidence="2">
    <location>
        <begin position="19"/>
        <end position="169"/>
    </location>
</feature>
<dbReference type="KEGG" id="clec:106666454"/>
<organism evidence="3 4">
    <name type="scientific">Cimex lectularius</name>
    <name type="common">Bed bug</name>
    <name type="synonym">Acanthia lectularia</name>
    <dbReference type="NCBI Taxonomy" id="79782"/>
    <lineage>
        <taxon>Eukaryota</taxon>
        <taxon>Metazoa</taxon>
        <taxon>Ecdysozoa</taxon>
        <taxon>Arthropoda</taxon>
        <taxon>Hexapoda</taxon>
        <taxon>Insecta</taxon>
        <taxon>Pterygota</taxon>
        <taxon>Neoptera</taxon>
        <taxon>Paraneoptera</taxon>
        <taxon>Hemiptera</taxon>
        <taxon>Heteroptera</taxon>
        <taxon>Panheteroptera</taxon>
        <taxon>Cimicomorpha</taxon>
        <taxon>Cimicidae</taxon>
        <taxon>Cimex</taxon>
    </lineage>
</organism>
<evidence type="ECO:0000313" key="4">
    <source>
        <dbReference type="Proteomes" id="UP000494040"/>
    </source>
</evidence>
<name>A0A8I6RPL0_CIMLE</name>
<evidence type="ECO:0000313" key="3">
    <source>
        <dbReference type="EnsemblMetazoa" id="XP_014249140.1"/>
    </source>
</evidence>
<dbReference type="Proteomes" id="UP000494040">
    <property type="component" value="Unassembled WGS sequence"/>
</dbReference>
<feature type="signal peptide" evidence="2">
    <location>
        <begin position="1"/>
        <end position="18"/>
    </location>
</feature>
<evidence type="ECO:0000256" key="2">
    <source>
        <dbReference type="SAM" id="SignalP"/>
    </source>
</evidence>
<feature type="compositionally biased region" description="Basic and acidic residues" evidence="1">
    <location>
        <begin position="145"/>
        <end position="159"/>
    </location>
</feature>
<accession>A0A8I6RPL0</accession>
<dbReference type="AlphaFoldDB" id="A0A8I6RPL0"/>
<keyword evidence="2" id="KW-0732">Signal</keyword>
<dbReference type="RefSeq" id="XP_014249140.1">
    <property type="nucleotide sequence ID" value="XM_014393654.1"/>
</dbReference>
<dbReference type="EnsemblMetazoa" id="XM_014393654.1">
    <property type="protein sequence ID" value="XP_014249140.1"/>
    <property type="gene ID" value="LOC106666454"/>
</dbReference>
<dbReference type="GeneID" id="106666454"/>
<reference evidence="3" key="1">
    <citation type="submission" date="2022-01" db="UniProtKB">
        <authorList>
            <consortium name="EnsemblMetazoa"/>
        </authorList>
    </citation>
    <scope>IDENTIFICATION</scope>
</reference>
<sequence>MFVLKCFCAFSILGLSAGTVFVEDLLYPDFEQRRVDIEDRLAFAEIPSEKREVSISPFEKNAEEFGDAYDYLENLDDAYFKEPISYDSYDESYNPYLRKTRQKAGQIERSRMGRLRDKLFSKRKHKNKFSSYKGSVKDQPSANSNDEKKENLSKPRHSDVIPGLNEISM</sequence>
<feature type="compositionally biased region" description="Polar residues" evidence="1">
    <location>
        <begin position="129"/>
        <end position="144"/>
    </location>
</feature>